<dbReference type="AlphaFoldDB" id="A0A381P3K9"/>
<dbReference type="GO" id="GO:0050661">
    <property type="term" value="F:NADP binding"/>
    <property type="evidence" value="ECO:0007669"/>
    <property type="project" value="InterPro"/>
</dbReference>
<reference evidence="5" key="1">
    <citation type="submission" date="2018-05" db="EMBL/GenBank/DDBJ databases">
        <authorList>
            <person name="Lanie J.A."/>
            <person name="Ng W.-L."/>
            <person name="Kazmierczak K.M."/>
            <person name="Andrzejewski T.M."/>
            <person name="Davidsen T.M."/>
            <person name="Wayne K.J."/>
            <person name="Tettelin H."/>
            <person name="Glass J.I."/>
            <person name="Rusch D."/>
            <person name="Podicherti R."/>
            <person name="Tsui H.-C.T."/>
            <person name="Winkler M.E."/>
        </authorList>
    </citation>
    <scope>NUCLEOTIDE SEQUENCE</scope>
</reference>
<dbReference type="SUPFAM" id="SSF51905">
    <property type="entry name" value="FAD/NAD(P)-binding domain"/>
    <property type="match status" value="2"/>
</dbReference>
<organism evidence="5">
    <name type="scientific">marine metagenome</name>
    <dbReference type="NCBI Taxonomy" id="408172"/>
    <lineage>
        <taxon>unclassified sequences</taxon>
        <taxon>metagenomes</taxon>
        <taxon>ecological metagenomes</taxon>
    </lineage>
</organism>
<evidence type="ECO:0000256" key="2">
    <source>
        <dbReference type="ARBA" id="ARBA00022827"/>
    </source>
</evidence>
<evidence type="ECO:0000256" key="1">
    <source>
        <dbReference type="ARBA" id="ARBA00022630"/>
    </source>
</evidence>
<evidence type="ECO:0000256" key="3">
    <source>
        <dbReference type="ARBA" id="ARBA00022857"/>
    </source>
</evidence>
<dbReference type="PANTHER" id="PTHR43098:SF5">
    <property type="entry name" value="DUAL-FUNCTIONAL MONOOXYGENASE_METHYLTRANSFERASE PSOF"/>
    <property type="match status" value="1"/>
</dbReference>
<evidence type="ECO:0000313" key="5">
    <source>
        <dbReference type="EMBL" id="SUZ61027.1"/>
    </source>
</evidence>
<dbReference type="PRINTS" id="PR00411">
    <property type="entry name" value="PNDRDTASEI"/>
</dbReference>
<proteinExistence type="predicted"/>
<dbReference type="GO" id="GO:0004499">
    <property type="term" value="F:N,N-dimethylaniline monooxygenase activity"/>
    <property type="evidence" value="ECO:0007669"/>
    <property type="project" value="InterPro"/>
</dbReference>
<accession>A0A381P3K9</accession>
<keyword evidence="4" id="KW-0560">Oxidoreductase</keyword>
<sequence length="573" mass="65105">MGTLPSAQAWFKFGETTGAKLMTDQMIAETSAENVSDVTTEPDYEVVVIGAGVGGLYQIKRLVDLGVRATVLEGDDDLGGTWYRNRYPGARFDSESFTYGYSWDKELLEEWHWTEMFSPQPETLKYLNFVADKFGLREHLQFNCYVEQMVFEESSCSWVIHLRDGRKMTARFVLTAIGPLSVPTMPRIEGVDSFEGEAFHTFHWPIEPVELAGKRVAVIGTGATAIQLIPEVAKEAETLTVFQRRANWAAPLNNRDISEEEMADIRKRYDEIFAACARTPGGFEHAPDRRGFYSVSREERLELWDRLYDGPGFGIWLQNFVEIFMDEDANAEFSDYIAERIRRRVNDPQLAEKLIPKDHGFGIQRVPLETNYFEAYNRDNVHLVDSSETPIERITRTGIQTSDQHYEFDLIVYATGFDAFTGAFDRINIRGVDGVTLEEKWSDGPVTYLGLLVHGFPNLVMISGPQTAATNFPRGAELSVDWATGLLGHMWGEGKKRFETDLAAEQGWFDHVVKMYEPFLLRTAQSWITGYNSNLEGHEYGKTRYNIYNGGGPRYASRLQQVAQEGYEGITIE</sequence>
<dbReference type="PANTHER" id="PTHR43098">
    <property type="entry name" value="L-ORNITHINE N(5)-MONOOXYGENASE-RELATED"/>
    <property type="match status" value="1"/>
</dbReference>
<dbReference type="GO" id="GO:0050660">
    <property type="term" value="F:flavin adenine dinucleotide binding"/>
    <property type="evidence" value="ECO:0007669"/>
    <property type="project" value="InterPro"/>
</dbReference>
<dbReference type="InterPro" id="IPR036188">
    <property type="entry name" value="FAD/NAD-bd_sf"/>
</dbReference>
<name>A0A381P3K9_9ZZZZ</name>
<keyword evidence="1" id="KW-0285">Flavoprotein</keyword>
<evidence type="ECO:0000256" key="4">
    <source>
        <dbReference type="ARBA" id="ARBA00023002"/>
    </source>
</evidence>
<dbReference type="Pfam" id="PF00743">
    <property type="entry name" value="FMO-like"/>
    <property type="match status" value="1"/>
</dbReference>
<protein>
    <recommendedName>
        <fullName evidence="6">FAD/NAD(P)-binding domain-containing protein</fullName>
    </recommendedName>
</protein>
<dbReference type="EMBL" id="UINC01000777">
    <property type="protein sequence ID" value="SUZ61027.1"/>
    <property type="molecule type" value="Genomic_DNA"/>
</dbReference>
<gene>
    <name evidence="5" type="ORF">METZ01_LOCUS13881</name>
</gene>
<keyword evidence="2" id="KW-0274">FAD</keyword>
<dbReference type="InterPro" id="IPR020946">
    <property type="entry name" value="Flavin_mOase-like"/>
</dbReference>
<dbReference type="InterPro" id="IPR050775">
    <property type="entry name" value="FAD-binding_Monooxygenases"/>
</dbReference>
<keyword evidence="3" id="KW-0521">NADP</keyword>
<dbReference type="Gene3D" id="3.50.50.60">
    <property type="entry name" value="FAD/NAD(P)-binding domain"/>
    <property type="match status" value="2"/>
</dbReference>
<evidence type="ECO:0008006" key="6">
    <source>
        <dbReference type="Google" id="ProtNLM"/>
    </source>
</evidence>